<dbReference type="Proteomes" id="UP001516400">
    <property type="component" value="Unassembled WGS sequence"/>
</dbReference>
<dbReference type="EMBL" id="JABFTP020000185">
    <property type="protein sequence ID" value="KAL3287671.1"/>
    <property type="molecule type" value="Genomic_DNA"/>
</dbReference>
<accession>A0ABD2P9N4</accession>
<evidence type="ECO:0000313" key="1">
    <source>
        <dbReference type="EMBL" id="KAL3287671.1"/>
    </source>
</evidence>
<gene>
    <name evidence="1" type="ORF">HHI36_002138</name>
</gene>
<name>A0ABD2P9N4_9CUCU</name>
<dbReference type="AlphaFoldDB" id="A0ABD2P9N4"/>
<sequence length="116" mass="13553">MDSHGFRDILQNTQELLSVPLEIYRRVFQTAICVTKIYDQGNIKRKLQKRQINILTDSEIPLMALKAEKQIIVENDKADQVIKNVASDQFKEPSALLRRASKEHVERWRVILDHGR</sequence>
<evidence type="ECO:0000313" key="2">
    <source>
        <dbReference type="Proteomes" id="UP001516400"/>
    </source>
</evidence>
<keyword evidence="2" id="KW-1185">Reference proteome</keyword>
<comment type="caution">
    <text evidence="1">The sequence shown here is derived from an EMBL/GenBank/DDBJ whole genome shotgun (WGS) entry which is preliminary data.</text>
</comment>
<proteinExistence type="predicted"/>
<organism evidence="1 2">
    <name type="scientific">Cryptolaemus montrouzieri</name>
    <dbReference type="NCBI Taxonomy" id="559131"/>
    <lineage>
        <taxon>Eukaryota</taxon>
        <taxon>Metazoa</taxon>
        <taxon>Ecdysozoa</taxon>
        <taxon>Arthropoda</taxon>
        <taxon>Hexapoda</taxon>
        <taxon>Insecta</taxon>
        <taxon>Pterygota</taxon>
        <taxon>Neoptera</taxon>
        <taxon>Endopterygota</taxon>
        <taxon>Coleoptera</taxon>
        <taxon>Polyphaga</taxon>
        <taxon>Cucujiformia</taxon>
        <taxon>Coccinelloidea</taxon>
        <taxon>Coccinellidae</taxon>
        <taxon>Scymninae</taxon>
        <taxon>Scymnini</taxon>
        <taxon>Cryptolaemus</taxon>
    </lineage>
</organism>
<protein>
    <submittedName>
        <fullName evidence="1">Uncharacterized protein</fullName>
    </submittedName>
</protein>
<reference evidence="1 2" key="1">
    <citation type="journal article" date="2021" name="BMC Biol.">
        <title>Horizontally acquired antibacterial genes associated with adaptive radiation of ladybird beetles.</title>
        <authorList>
            <person name="Li H.S."/>
            <person name="Tang X.F."/>
            <person name="Huang Y.H."/>
            <person name="Xu Z.Y."/>
            <person name="Chen M.L."/>
            <person name="Du X.Y."/>
            <person name="Qiu B.Y."/>
            <person name="Chen P.T."/>
            <person name="Zhang W."/>
            <person name="Slipinski A."/>
            <person name="Escalona H.E."/>
            <person name="Waterhouse R.M."/>
            <person name="Zwick A."/>
            <person name="Pang H."/>
        </authorList>
    </citation>
    <scope>NUCLEOTIDE SEQUENCE [LARGE SCALE GENOMIC DNA]</scope>
    <source>
        <strain evidence="1">SYSU2018</strain>
    </source>
</reference>